<evidence type="ECO:0000313" key="3">
    <source>
        <dbReference type="Proteomes" id="UP000031620"/>
    </source>
</evidence>
<feature type="domain" description="Transposase IS204/IS1001/IS1096/IS1165 DDE" evidence="1">
    <location>
        <begin position="30"/>
        <end position="89"/>
    </location>
</feature>
<dbReference type="AlphaFoldDB" id="A0A0A1GRW5"/>
<dbReference type="STRING" id="1291742.LOOC260_101320"/>
<sequence>MFSIQRQDAELLHQNIYPDKNDPQYDNFPKEMNRAKLTLRRHYHEIANNFIENYRGFTNGPVEGCNNKIKVIKRTAYGFRNFTNFRLRILVAFSISFYSINYKSNLKLQNKKTTNPPEGKLVA</sequence>
<proteinExistence type="predicted"/>
<dbReference type="InterPro" id="IPR002560">
    <property type="entry name" value="Transposase_DDE"/>
</dbReference>
<accession>A0A0A1GRW5</accession>
<protein>
    <submittedName>
        <fullName evidence="2">Transposase</fullName>
    </submittedName>
</protein>
<reference evidence="2 3" key="1">
    <citation type="submission" date="2014-11" db="EMBL/GenBank/DDBJ databases">
        <title>Complete genome sequence and analysis of Lactobacillus hokkaidonensis LOOC260T.</title>
        <authorList>
            <person name="Tanizawa Y."/>
            <person name="Tohno M."/>
            <person name="Kaminuma E."/>
            <person name="Nakamura Y."/>
            <person name="Arita M."/>
        </authorList>
    </citation>
    <scope>NUCLEOTIDE SEQUENCE [LARGE SCALE GENOMIC DNA]</scope>
    <source>
        <strain evidence="2 3">LOOC260</strain>
    </source>
</reference>
<evidence type="ECO:0000259" key="1">
    <source>
        <dbReference type="Pfam" id="PF01610"/>
    </source>
</evidence>
<dbReference type="KEGG" id="lho:LOOC260_101320"/>
<dbReference type="HOGENOM" id="CLU_2012316_0_0_9"/>
<dbReference type="EMBL" id="AP014680">
    <property type="protein sequence ID" value="BAP84710.1"/>
    <property type="molecule type" value="Genomic_DNA"/>
</dbReference>
<evidence type="ECO:0000313" key="2">
    <source>
        <dbReference type="EMBL" id="BAP84710.1"/>
    </source>
</evidence>
<organism evidence="2 3">
    <name type="scientific">Paucilactobacillus hokkaidonensis JCM 18461</name>
    <dbReference type="NCBI Taxonomy" id="1291742"/>
    <lineage>
        <taxon>Bacteria</taxon>
        <taxon>Bacillati</taxon>
        <taxon>Bacillota</taxon>
        <taxon>Bacilli</taxon>
        <taxon>Lactobacillales</taxon>
        <taxon>Lactobacillaceae</taxon>
        <taxon>Paucilactobacillus</taxon>
    </lineage>
</organism>
<dbReference type="Pfam" id="PF01610">
    <property type="entry name" value="DDE_Tnp_ISL3"/>
    <property type="match status" value="1"/>
</dbReference>
<gene>
    <name evidence="2" type="ORF">LOOC260_101320</name>
</gene>
<dbReference type="Proteomes" id="UP000031620">
    <property type="component" value="Chromosome"/>
</dbReference>
<name>A0A0A1GRW5_9LACO</name>